<evidence type="ECO:0000313" key="2">
    <source>
        <dbReference type="EMBL" id="MFC0082094.1"/>
    </source>
</evidence>
<dbReference type="Proteomes" id="UP001589788">
    <property type="component" value="Unassembled WGS sequence"/>
</dbReference>
<dbReference type="PROSITE" id="PS51658">
    <property type="entry name" value="BFN"/>
    <property type="match status" value="1"/>
</dbReference>
<protein>
    <submittedName>
        <fullName evidence="2">Bifunctional nuclease family protein</fullName>
    </submittedName>
</protein>
<organism evidence="2 3">
    <name type="scientific">Aciditerrimonas ferrireducens</name>
    <dbReference type="NCBI Taxonomy" id="667306"/>
    <lineage>
        <taxon>Bacteria</taxon>
        <taxon>Bacillati</taxon>
        <taxon>Actinomycetota</taxon>
        <taxon>Acidimicrobiia</taxon>
        <taxon>Acidimicrobiales</taxon>
        <taxon>Acidimicrobiaceae</taxon>
        <taxon>Aciditerrimonas</taxon>
    </lineage>
</organism>
<evidence type="ECO:0000313" key="3">
    <source>
        <dbReference type="Proteomes" id="UP001589788"/>
    </source>
</evidence>
<dbReference type="InterPro" id="IPR003729">
    <property type="entry name" value="Bi_nuclease_dom"/>
</dbReference>
<proteinExistence type="predicted"/>
<dbReference type="RefSeq" id="WP_248107301.1">
    <property type="nucleotide sequence ID" value="NZ_JAKHEX010000009.1"/>
</dbReference>
<dbReference type="Gene3D" id="3.10.690.10">
    <property type="entry name" value="Bifunctional nuclease domain"/>
    <property type="match status" value="1"/>
</dbReference>
<gene>
    <name evidence="2" type="ORF">ACFFRE_08020</name>
</gene>
<feature type="domain" description="BFN" evidence="1">
    <location>
        <begin position="23"/>
        <end position="157"/>
    </location>
</feature>
<dbReference type="SUPFAM" id="SSF103256">
    <property type="entry name" value="Hypothetical protein TM0160"/>
    <property type="match status" value="1"/>
</dbReference>
<keyword evidence="3" id="KW-1185">Reference proteome</keyword>
<dbReference type="EMBL" id="JBHLYQ010000070">
    <property type="protein sequence ID" value="MFC0082094.1"/>
    <property type="molecule type" value="Genomic_DNA"/>
</dbReference>
<dbReference type="Pfam" id="PF02577">
    <property type="entry name" value="BFN_dom"/>
    <property type="match status" value="1"/>
</dbReference>
<accession>A0ABV6C6Z3</accession>
<name>A0ABV6C6Z3_9ACTN</name>
<comment type="caution">
    <text evidence="2">The sequence shown here is derived from an EMBL/GenBank/DDBJ whole genome shotgun (WGS) entry which is preliminary data.</text>
</comment>
<dbReference type="InterPro" id="IPR036104">
    <property type="entry name" value="BFN_sf"/>
</dbReference>
<sequence length="159" mass="16922">MTGPDPLAAPTGSGAPADPASIWRVATVVRVEMHLPSQYPLVVLQEVVPPQRQARIPVGLPEGTAIAYALSRRPTPRPLTHQLFSDVLDRHGVSVEAVRLTAVVEGNVVAELETSSRAGRHVVPCRPSDGFALALRRQPPVPIVVADWVLTELSGSQPG</sequence>
<evidence type="ECO:0000259" key="1">
    <source>
        <dbReference type="PROSITE" id="PS51658"/>
    </source>
</evidence>
<reference evidence="2 3" key="1">
    <citation type="submission" date="2024-09" db="EMBL/GenBank/DDBJ databases">
        <authorList>
            <person name="Sun Q."/>
            <person name="Mori K."/>
        </authorList>
    </citation>
    <scope>NUCLEOTIDE SEQUENCE [LARGE SCALE GENOMIC DNA]</scope>
    <source>
        <strain evidence="2 3">JCM 15389</strain>
    </source>
</reference>